<protein>
    <recommendedName>
        <fullName evidence="3">T4 beta protein</fullName>
    </recommendedName>
</protein>
<dbReference type="EMBL" id="JACHIP010000004">
    <property type="protein sequence ID" value="MBB5058695.1"/>
    <property type="molecule type" value="Genomic_DNA"/>
</dbReference>
<evidence type="ECO:0008006" key="3">
    <source>
        <dbReference type="Google" id="ProtNLM"/>
    </source>
</evidence>
<dbReference type="RefSeq" id="WP_184218739.1">
    <property type="nucleotide sequence ID" value="NZ_JACHIP010000004.1"/>
</dbReference>
<comment type="caution">
    <text evidence="1">The sequence shown here is derived from an EMBL/GenBank/DDBJ whole genome shotgun (WGS) entry which is preliminary data.</text>
</comment>
<dbReference type="InterPro" id="IPR025683">
    <property type="entry name" value="Protein_beta"/>
</dbReference>
<name>A0A7W7ZEW7_9BACT</name>
<accession>A0A7W7ZEW7</accession>
<dbReference type="Pfam" id="PF14350">
    <property type="entry name" value="Beta_protein"/>
    <property type="match status" value="1"/>
</dbReference>
<dbReference type="AlphaFoldDB" id="A0A7W7ZEW7"/>
<reference evidence="1 2" key="1">
    <citation type="submission" date="2020-08" db="EMBL/GenBank/DDBJ databases">
        <title>Genomic Encyclopedia of Type Strains, Phase IV (KMG-V): Genome sequencing to study the core and pangenomes of soil and plant-associated prokaryotes.</title>
        <authorList>
            <person name="Whitman W."/>
        </authorList>
    </citation>
    <scope>NUCLEOTIDE SEQUENCE [LARGE SCALE GENOMIC DNA]</scope>
    <source>
        <strain evidence="1 2">M8UP14</strain>
    </source>
</reference>
<evidence type="ECO:0000313" key="1">
    <source>
        <dbReference type="EMBL" id="MBB5058695.1"/>
    </source>
</evidence>
<keyword evidence="2" id="KW-1185">Reference proteome</keyword>
<evidence type="ECO:0000313" key="2">
    <source>
        <dbReference type="Proteomes" id="UP000540989"/>
    </source>
</evidence>
<proteinExistence type="predicted"/>
<sequence>MSSRPVYVPILKGKEGEFAALEELAGDVRTALMPVIETPAIPFDHAVGKPAKSLTEHVSGIPDRLKRSCGRRPFFLDLSSLDNGVRLDHGGNVSAGILSGCSNAELDVVPVILTSSTQEHLTAVANHHLSTGSALAVRLVVEDFREEVETDSEVDRIIARLGLPEATSADLIIDLKDLGSDLGRATLIARSILSMIPRKHEWRNIILAAASFPEDLSDVNAESTSLLPRLEWQLWKALQRKPASLPRRDLIFGDYSIAHPVTKELDPRKMRMSASIRYTTADDWLILKARNVRQYGFDQYFELCRLLTERPEYAGRDFSWGDRYISDCVEGTQGPGNATTWRKVGVNHHLTLVLEQIANSHREP</sequence>
<organism evidence="1 2">
    <name type="scientific">Granulicella aggregans</name>
    <dbReference type="NCBI Taxonomy" id="474949"/>
    <lineage>
        <taxon>Bacteria</taxon>
        <taxon>Pseudomonadati</taxon>
        <taxon>Acidobacteriota</taxon>
        <taxon>Terriglobia</taxon>
        <taxon>Terriglobales</taxon>
        <taxon>Acidobacteriaceae</taxon>
        <taxon>Granulicella</taxon>
    </lineage>
</organism>
<dbReference type="Proteomes" id="UP000540989">
    <property type="component" value="Unassembled WGS sequence"/>
</dbReference>
<gene>
    <name evidence="1" type="ORF">HDF16_003409</name>
</gene>